<dbReference type="InterPro" id="IPR051691">
    <property type="entry name" value="Metab_Enz_Cyan_OpOx_G3PDH"/>
</dbReference>
<dbReference type="Proteomes" id="UP000231493">
    <property type="component" value="Unassembled WGS sequence"/>
</dbReference>
<dbReference type="GO" id="GO:0016491">
    <property type="term" value="F:oxidoreductase activity"/>
    <property type="evidence" value="ECO:0007669"/>
    <property type="project" value="UniProtKB-KW"/>
</dbReference>
<accession>A0A2M7K7B7</accession>
<evidence type="ECO:0000313" key="4">
    <source>
        <dbReference type="Proteomes" id="UP000231493"/>
    </source>
</evidence>
<name>A0A2M7K7B7_9BACT</name>
<dbReference type="InterPro" id="IPR036188">
    <property type="entry name" value="FAD/NAD-bd_sf"/>
</dbReference>
<evidence type="ECO:0000259" key="2">
    <source>
        <dbReference type="Pfam" id="PF07992"/>
    </source>
</evidence>
<dbReference type="PANTHER" id="PTHR42949:SF3">
    <property type="entry name" value="ANAEROBIC GLYCEROL-3-PHOSPHATE DEHYDROGENASE SUBUNIT B"/>
    <property type="match status" value="1"/>
</dbReference>
<dbReference type="AlphaFoldDB" id="A0A2M7K7B7"/>
<feature type="non-terminal residue" evidence="3">
    <location>
        <position position="1"/>
    </location>
</feature>
<protein>
    <submittedName>
        <fullName evidence="3">Pyridine nucleotide-disulfide oxidoreductase</fullName>
    </submittedName>
</protein>
<proteinExistence type="predicted"/>
<evidence type="ECO:0000313" key="3">
    <source>
        <dbReference type="EMBL" id="PIX34031.1"/>
    </source>
</evidence>
<dbReference type="PRINTS" id="PR00411">
    <property type="entry name" value="PNDRDTASEI"/>
</dbReference>
<dbReference type="Gene3D" id="3.50.50.60">
    <property type="entry name" value="FAD/NAD(P)-binding domain"/>
    <property type="match status" value="2"/>
</dbReference>
<gene>
    <name evidence="3" type="ORF">COZ58_05265</name>
</gene>
<sequence>VVLAMGCRERTREAIAVPGSRPAGIFTAGTAQRYINIEGYMPGREVVVLGSGDIGMIMARRMTLEGARVKAVLEIMPFSTGLIRNKVQCLDDFNIPLKFNHTITRIEGGKRVEKVTVAQVDKHLQAIPGTEEEISCDTVLLSVGLIPENELTSEAGIKLDPVTRGPIVNENRETEIEGIFACGNVLHVHDLADFVTEEGEIVGRVVGEYLKGNRKFRSQPIKIFPGDNIAYVVPQHIDFIVPGRKKIKLFMRVKKPEERVKINLIDDKGRVLTAYKKRIVTPGEMVSVFLPEVLLDDKLKNITISIKRD</sequence>
<evidence type="ECO:0000256" key="1">
    <source>
        <dbReference type="ARBA" id="ARBA00023002"/>
    </source>
</evidence>
<comment type="caution">
    <text evidence="3">The sequence shown here is derived from an EMBL/GenBank/DDBJ whole genome shotgun (WGS) entry which is preliminary data.</text>
</comment>
<feature type="domain" description="FAD/NAD(P)-binding" evidence="2">
    <location>
        <begin position="1"/>
        <end position="189"/>
    </location>
</feature>
<dbReference type="SUPFAM" id="SSF51905">
    <property type="entry name" value="FAD/NAD(P)-binding domain"/>
    <property type="match status" value="1"/>
</dbReference>
<dbReference type="PANTHER" id="PTHR42949">
    <property type="entry name" value="ANAEROBIC GLYCEROL-3-PHOSPHATE DEHYDROGENASE SUBUNIT B"/>
    <property type="match status" value="1"/>
</dbReference>
<keyword evidence="1" id="KW-0560">Oxidoreductase</keyword>
<dbReference type="Pfam" id="PF07992">
    <property type="entry name" value="Pyr_redox_2"/>
    <property type="match status" value="1"/>
</dbReference>
<dbReference type="EMBL" id="PFIP01000110">
    <property type="protein sequence ID" value="PIX34031.1"/>
    <property type="molecule type" value="Genomic_DNA"/>
</dbReference>
<dbReference type="InterPro" id="IPR023753">
    <property type="entry name" value="FAD/NAD-binding_dom"/>
</dbReference>
<organism evidence="3 4">
    <name type="scientific">Candidatus Infernicultor aquiphilus</name>
    <dbReference type="NCBI Taxonomy" id="1805029"/>
    <lineage>
        <taxon>Bacteria</taxon>
        <taxon>Pseudomonadati</taxon>
        <taxon>Atribacterota</taxon>
        <taxon>Candidatus Phoenicimicrobiia</taxon>
        <taxon>Candidatus Pheonicimicrobiales</taxon>
        <taxon>Candidatus Phoenicimicrobiaceae</taxon>
        <taxon>Candidatus Infernicultor</taxon>
    </lineage>
</organism>
<reference evidence="4" key="1">
    <citation type="submission" date="2017-09" db="EMBL/GenBank/DDBJ databases">
        <title>Depth-based differentiation of microbial function through sediment-hosted aquifers and enrichment of novel symbionts in the deep terrestrial subsurface.</title>
        <authorList>
            <person name="Probst A.J."/>
            <person name="Ladd B."/>
            <person name="Jarett J.K."/>
            <person name="Geller-Mcgrath D.E."/>
            <person name="Sieber C.M."/>
            <person name="Emerson J.B."/>
            <person name="Anantharaman K."/>
            <person name="Thomas B.C."/>
            <person name="Malmstrom R."/>
            <person name="Stieglmeier M."/>
            <person name="Klingl A."/>
            <person name="Woyke T."/>
            <person name="Ryan C.M."/>
            <person name="Banfield J.F."/>
        </authorList>
    </citation>
    <scope>NUCLEOTIDE SEQUENCE [LARGE SCALE GENOMIC DNA]</scope>
</reference>